<name>A0A397RMD2_9MOLU</name>
<dbReference type="InterPro" id="IPR017937">
    <property type="entry name" value="Thioredoxin_CS"/>
</dbReference>
<protein>
    <recommendedName>
        <fullName evidence="6 7">Thioredoxin</fullName>
    </recommendedName>
</protein>
<comment type="similarity">
    <text evidence="1 7">Belongs to the thioredoxin family.</text>
</comment>
<keyword evidence="5 9" id="KW-0676">Redox-active center</keyword>
<feature type="site" description="Deprotonates C-terminal active site Cys" evidence="8">
    <location>
        <position position="21"/>
    </location>
</feature>
<evidence type="ECO:0000256" key="7">
    <source>
        <dbReference type="PIRNR" id="PIRNR000077"/>
    </source>
</evidence>
<keyword evidence="4 9" id="KW-1015">Disulfide bond</keyword>
<dbReference type="AlphaFoldDB" id="A0A397RMD2"/>
<feature type="domain" description="Thioredoxin" evidence="10">
    <location>
        <begin position="1"/>
        <end position="100"/>
    </location>
</feature>
<evidence type="ECO:0000313" key="11">
    <source>
        <dbReference type="EMBL" id="RIA73976.1"/>
    </source>
</evidence>
<evidence type="ECO:0000256" key="3">
    <source>
        <dbReference type="ARBA" id="ARBA00022982"/>
    </source>
</evidence>
<feature type="site" description="Contributes to redox potential value" evidence="8">
    <location>
        <position position="28"/>
    </location>
</feature>
<reference evidence="11 12" key="1">
    <citation type="submission" date="2018-08" db="EMBL/GenBank/DDBJ databases">
        <title>Genomic Encyclopedia of Archaeal and Bacterial Type Strains, Phase II (KMG-II): from individual species to whole genera.</title>
        <authorList>
            <person name="Goeker M."/>
        </authorList>
    </citation>
    <scope>NUCLEOTIDE SEQUENCE [LARGE SCALE GENOMIC DNA]</scope>
    <source>
        <strain evidence="11 12">ATCC 27112</strain>
    </source>
</reference>
<dbReference type="RefSeq" id="WP_119016667.1">
    <property type="nucleotide sequence ID" value="NZ_QXEV01000021.1"/>
</dbReference>
<accession>A0A397RMD2</accession>
<dbReference type="InParanoid" id="A0A397RMD2"/>
<comment type="caution">
    <text evidence="11">The sequence shown here is derived from an EMBL/GenBank/DDBJ whole genome shotgun (WGS) entry which is preliminary data.</text>
</comment>
<evidence type="ECO:0000256" key="9">
    <source>
        <dbReference type="PIRSR" id="PIRSR000077-4"/>
    </source>
</evidence>
<dbReference type="GO" id="GO:0005737">
    <property type="term" value="C:cytoplasm"/>
    <property type="evidence" value="ECO:0007669"/>
    <property type="project" value="TreeGrafter"/>
</dbReference>
<dbReference type="PRINTS" id="PR00421">
    <property type="entry name" value="THIOREDOXIN"/>
</dbReference>
<dbReference type="Gene3D" id="3.40.30.10">
    <property type="entry name" value="Glutaredoxin"/>
    <property type="match status" value="1"/>
</dbReference>
<feature type="active site" description="Nucleophile" evidence="8">
    <location>
        <position position="30"/>
    </location>
</feature>
<dbReference type="PIRSF" id="PIRSF000077">
    <property type="entry name" value="Thioredoxin"/>
    <property type="match status" value="1"/>
</dbReference>
<evidence type="ECO:0000256" key="2">
    <source>
        <dbReference type="ARBA" id="ARBA00022448"/>
    </source>
</evidence>
<dbReference type="PANTHER" id="PTHR45663:SF11">
    <property type="entry name" value="GEO12009P1"/>
    <property type="match status" value="1"/>
</dbReference>
<feature type="site" description="Contributes to redox potential value" evidence="8">
    <location>
        <position position="29"/>
    </location>
</feature>
<feature type="active site" description="Nucleophile" evidence="8">
    <location>
        <position position="27"/>
    </location>
</feature>
<gene>
    <name evidence="11" type="ORF">EI71_01558</name>
</gene>
<keyword evidence="2" id="KW-0813">Transport</keyword>
<dbReference type="InterPro" id="IPR005746">
    <property type="entry name" value="Thioredoxin"/>
</dbReference>
<dbReference type="Pfam" id="PF00085">
    <property type="entry name" value="Thioredoxin"/>
    <property type="match status" value="1"/>
</dbReference>
<dbReference type="OrthoDB" id="9790390at2"/>
<evidence type="ECO:0000259" key="10">
    <source>
        <dbReference type="PROSITE" id="PS51352"/>
    </source>
</evidence>
<evidence type="ECO:0000256" key="5">
    <source>
        <dbReference type="ARBA" id="ARBA00023284"/>
    </source>
</evidence>
<keyword evidence="3" id="KW-0249">Electron transport</keyword>
<dbReference type="InterPro" id="IPR013766">
    <property type="entry name" value="Thioredoxin_domain"/>
</dbReference>
<evidence type="ECO:0000256" key="6">
    <source>
        <dbReference type="NCBIfam" id="TIGR01068"/>
    </source>
</evidence>
<proteinExistence type="inferred from homology"/>
<dbReference type="EMBL" id="QXEV01000021">
    <property type="protein sequence ID" value="RIA73976.1"/>
    <property type="molecule type" value="Genomic_DNA"/>
</dbReference>
<dbReference type="NCBIfam" id="TIGR01068">
    <property type="entry name" value="thioredoxin"/>
    <property type="match status" value="1"/>
</dbReference>
<evidence type="ECO:0000256" key="4">
    <source>
        <dbReference type="ARBA" id="ARBA00023157"/>
    </source>
</evidence>
<evidence type="ECO:0000256" key="8">
    <source>
        <dbReference type="PIRSR" id="PIRSR000077-1"/>
    </source>
</evidence>
<evidence type="ECO:0000256" key="1">
    <source>
        <dbReference type="ARBA" id="ARBA00008987"/>
    </source>
</evidence>
<dbReference type="PANTHER" id="PTHR45663">
    <property type="entry name" value="GEO12009P1"/>
    <property type="match status" value="1"/>
</dbReference>
<dbReference type="PROSITE" id="PS00194">
    <property type="entry name" value="THIOREDOXIN_1"/>
    <property type="match status" value="1"/>
</dbReference>
<dbReference type="Proteomes" id="UP000266506">
    <property type="component" value="Unassembled WGS sequence"/>
</dbReference>
<evidence type="ECO:0000313" key="12">
    <source>
        <dbReference type="Proteomes" id="UP000266506"/>
    </source>
</evidence>
<sequence>MVLDANNFKEFISKDEVVLVDFFATWCGPCRMLAPILEEINETGIASVGKVDVDTEEAISMAYGIQNIPTLIAFKNGKILGKKVGFMPKEKIVEWINSLK</sequence>
<dbReference type="FunFam" id="3.40.30.10:FF:000001">
    <property type="entry name" value="Thioredoxin"/>
    <property type="match status" value="1"/>
</dbReference>
<organism evidence="11 12">
    <name type="scientific">Anaeroplasma bactoclasticum</name>
    <dbReference type="NCBI Taxonomy" id="2088"/>
    <lineage>
        <taxon>Bacteria</taxon>
        <taxon>Bacillati</taxon>
        <taxon>Mycoplasmatota</taxon>
        <taxon>Mollicutes</taxon>
        <taxon>Anaeroplasmatales</taxon>
        <taxon>Anaeroplasmataceae</taxon>
        <taxon>Anaeroplasma</taxon>
    </lineage>
</organism>
<dbReference type="SUPFAM" id="SSF52833">
    <property type="entry name" value="Thioredoxin-like"/>
    <property type="match status" value="1"/>
</dbReference>
<dbReference type="CDD" id="cd02947">
    <property type="entry name" value="TRX_family"/>
    <property type="match status" value="1"/>
</dbReference>
<dbReference type="FunCoup" id="A0A397RMD2">
    <property type="interactions" value="286"/>
</dbReference>
<keyword evidence="12" id="KW-1185">Reference proteome</keyword>
<dbReference type="InterPro" id="IPR036249">
    <property type="entry name" value="Thioredoxin-like_sf"/>
</dbReference>
<feature type="disulfide bond" description="Redox-active" evidence="9">
    <location>
        <begin position="27"/>
        <end position="30"/>
    </location>
</feature>
<dbReference type="PROSITE" id="PS51352">
    <property type="entry name" value="THIOREDOXIN_2"/>
    <property type="match status" value="1"/>
</dbReference>
<dbReference type="GO" id="GO:0015035">
    <property type="term" value="F:protein-disulfide reductase activity"/>
    <property type="evidence" value="ECO:0007669"/>
    <property type="project" value="UniProtKB-UniRule"/>
</dbReference>